<name>A0A7S3XKI5_HETAK</name>
<accession>A0A7S3XKI5</accession>
<proteinExistence type="predicted"/>
<protein>
    <submittedName>
        <fullName evidence="1">Uncharacterized protein</fullName>
    </submittedName>
</protein>
<gene>
    <name evidence="1" type="ORF">HAKA00212_LOCUS811</name>
</gene>
<sequence>MAAAVAEATAAARRAAEGAEAAAKGQRAMQQAILKLAEGQGNPPGLLFSPGSNDPEVDLTARRLGVQKVRLREVSNDSAISDIDLIEETRRYGDASKTC</sequence>
<dbReference type="AlphaFoldDB" id="A0A7S3XKI5"/>
<reference evidence="1" key="1">
    <citation type="submission" date="2021-01" db="EMBL/GenBank/DDBJ databases">
        <authorList>
            <person name="Corre E."/>
            <person name="Pelletier E."/>
            <person name="Niang G."/>
            <person name="Scheremetjew M."/>
            <person name="Finn R."/>
            <person name="Kale V."/>
            <person name="Holt S."/>
            <person name="Cochrane G."/>
            <person name="Meng A."/>
            <person name="Brown T."/>
            <person name="Cohen L."/>
        </authorList>
    </citation>
    <scope>NUCLEOTIDE SEQUENCE</scope>
    <source>
        <strain evidence="1">CCMP3107</strain>
    </source>
</reference>
<organism evidence="1">
    <name type="scientific">Heterosigma akashiwo</name>
    <name type="common">Chromophytic alga</name>
    <name type="synonym">Heterosigma carterae</name>
    <dbReference type="NCBI Taxonomy" id="2829"/>
    <lineage>
        <taxon>Eukaryota</taxon>
        <taxon>Sar</taxon>
        <taxon>Stramenopiles</taxon>
        <taxon>Ochrophyta</taxon>
        <taxon>Raphidophyceae</taxon>
        <taxon>Chattonellales</taxon>
        <taxon>Chattonellaceae</taxon>
        <taxon>Heterosigma</taxon>
    </lineage>
</organism>
<evidence type="ECO:0000313" key="1">
    <source>
        <dbReference type="EMBL" id="CAE0621388.1"/>
    </source>
</evidence>
<dbReference type="EMBL" id="HBIU01002360">
    <property type="protein sequence ID" value="CAE0621388.1"/>
    <property type="molecule type" value="Transcribed_RNA"/>
</dbReference>